<feature type="domain" description="ATP-dependent DNA ligase family profile" evidence="5">
    <location>
        <begin position="22"/>
        <end position="196"/>
    </location>
</feature>
<accession>A0ABS0SZS3</accession>
<dbReference type="Pfam" id="PF04679">
    <property type="entry name" value="DNA_ligase_A_C"/>
    <property type="match status" value="1"/>
</dbReference>
<sequence>MTDLTAATAMEARSADRLPTDPGWWYEPKWDGFRCLAFRHGQSILLQAKSGKPLTRYFPEIVASLQALPEAHFVLDGELLIDTNGAFSFEALQMRLHPAASRIQRLARETPAVLAAFDLLQAPDGADLRALAHRKRHAALAAFVERHQSPRLSLTPGTADPSLAQTWLDEGKLEGVVAKRLDGPYAEGERAMIKVKRQRTADCVVGGFRYGKDSAWVGSLLLGLYDDAGRLNHVGFTSGLAAADKPALTARLEALAGGSGFTGEAPGGPSRWSTERSAQWTPLAPEIVVEVSFDHVSAGRFRHGTRLIRFRPDKAPAQCRMEQID</sequence>
<evidence type="ECO:0000256" key="2">
    <source>
        <dbReference type="ARBA" id="ARBA00012727"/>
    </source>
</evidence>
<dbReference type="Gene3D" id="3.30.1490.70">
    <property type="match status" value="1"/>
</dbReference>
<dbReference type="InterPro" id="IPR050191">
    <property type="entry name" value="ATP-dep_DNA_ligase"/>
</dbReference>
<dbReference type="Pfam" id="PF01068">
    <property type="entry name" value="DNA_ligase_A_M"/>
    <property type="match status" value="1"/>
</dbReference>
<dbReference type="InterPro" id="IPR012309">
    <property type="entry name" value="DNA_ligase_ATP-dep_C"/>
</dbReference>
<dbReference type="Proteomes" id="UP000639859">
    <property type="component" value="Unassembled WGS sequence"/>
</dbReference>
<comment type="caution">
    <text evidence="7">The sequence shown here is derived from an EMBL/GenBank/DDBJ whole genome shotgun (WGS) entry which is preliminary data.</text>
</comment>
<dbReference type="RefSeq" id="WP_198576086.1">
    <property type="nucleotide sequence ID" value="NZ_JADWOX010000006.1"/>
</dbReference>
<dbReference type="Gene3D" id="2.40.50.140">
    <property type="entry name" value="Nucleic acid-binding proteins"/>
    <property type="match status" value="1"/>
</dbReference>
<keyword evidence="3 7" id="KW-0436">Ligase</keyword>
<protein>
    <recommendedName>
        <fullName evidence="2">DNA ligase (ATP)</fullName>
        <ecNumber evidence="2">6.5.1.1</ecNumber>
    </recommendedName>
</protein>
<proteinExistence type="inferred from homology"/>
<dbReference type="EC" id="6.5.1.1" evidence="2"/>
<dbReference type="InterPro" id="IPR044119">
    <property type="entry name" value="Adenylation_LigC-like"/>
</dbReference>
<evidence type="ECO:0000313" key="8">
    <source>
        <dbReference type="Proteomes" id="UP000639859"/>
    </source>
</evidence>
<evidence type="ECO:0000313" key="7">
    <source>
        <dbReference type="EMBL" id="MBI1684163.1"/>
    </source>
</evidence>
<evidence type="ECO:0000259" key="6">
    <source>
        <dbReference type="Pfam" id="PF04679"/>
    </source>
</evidence>
<keyword evidence="8" id="KW-1185">Reference proteome</keyword>
<comment type="catalytic activity">
    <reaction evidence="4">
        <text>ATP + (deoxyribonucleotide)n-3'-hydroxyl + 5'-phospho-(deoxyribonucleotide)m = (deoxyribonucleotide)n+m + AMP + diphosphate.</text>
        <dbReference type="EC" id="6.5.1.1"/>
    </reaction>
</comment>
<dbReference type="PANTHER" id="PTHR45674">
    <property type="entry name" value="DNA LIGASE 1/3 FAMILY MEMBER"/>
    <property type="match status" value="1"/>
</dbReference>
<evidence type="ECO:0000259" key="5">
    <source>
        <dbReference type="Pfam" id="PF01068"/>
    </source>
</evidence>
<organism evidence="7 8">
    <name type="scientific">Caulobacter hibisci</name>
    <dbReference type="NCBI Taxonomy" id="2035993"/>
    <lineage>
        <taxon>Bacteria</taxon>
        <taxon>Pseudomonadati</taxon>
        <taxon>Pseudomonadota</taxon>
        <taxon>Alphaproteobacteria</taxon>
        <taxon>Caulobacterales</taxon>
        <taxon>Caulobacteraceae</taxon>
        <taxon>Caulobacter</taxon>
    </lineage>
</organism>
<reference evidence="7 8" key="1">
    <citation type="submission" date="2020-11" db="EMBL/GenBank/DDBJ databases">
        <title>genome sequence of strain KACC 18849.</title>
        <authorList>
            <person name="Gao J."/>
            <person name="Zhang X."/>
        </authorList>
    </citation>
    <scope>NUCLEOTIDE SEQUENCE [LARGE SCALE GENOMIC DNA]</scope>
    <source>
        <strain evidence="7 8">KACC 18849</strain>
    </source>
</reference>
<dbReference type="CDD" id="cd07905">
    <property type="entry name" value="Adenylation_DNA_ligase_LigC"/>
    <property type="match status" value="1"/>
</dbReference>
<dbReference type="EMBL" id="JADWOX010000006">
    <property type="protein sequence ID" value="MBI1684163.1"/>
    <property type="molecule type" value="Genomic_DNA"/>
</dbReference>
<evidence type="ECO:0000256" key="3">
    <source>
        <dbReference type="ARBA" id="ARBA00022598"/>
    </source>
</evidence>
<name>A0ABS0SZS3_9CAUL</name>
<dbReference type="GO" id="GO:0003910">
    <property type="term" value="F:DNA ligase (ATP) activity"/>
    <property type="evidence" value="ECO:0007669"/>
    <property type="project" value="UniProtKB-EC"/>
</dbReference>
<dbReference type="SUPFAM" id="SSF56091">
    <property type="entry name" value="DNA ligase/mRNA capping enzyme, catalytic domain"/>
    <property type="match status" value="1"/>
</dbReference>
<gene>
    <name evidence="7" type="ORF">I4Q42_10845</name>
</gene>
<evidence type="ECO:0000256" key="4">
    <source>
        <dbReference type="ARBA" id="ARBA00034003"/>
    </source>
</evidence>
<dbReference type="InterPro" id="IPR044117">
    <property type="entry name" value="OBF_LigC-like"/>
</dbReference>
<dbReference type="InterPro" id="IPR012310">
    <property type="entry name" value="DNA_ligase_ATP-dep_cent"/>
</dbReference>
<dbReference type="NCBIfam" id="NF006078">
    <property type="entry name" value="PRK08224.1"/>
    <property type="match status" value="1"/>
</dbReference>
<evidence type="ECO:0000256" key="1">
    <source>
        <dbReference type="ARBA" id="ARBA00007572"/>
    </source>
</evidence>
<dbReference type="Gene3D" id="3.30.470.30">
    <property type="entry name" value="DNA ligase/mRNA capping enzyme"/>
    <property type="match status" value="1"/>
</dbReference>
<dbReference type="PANTHER" id="PTHR45674:SF4">
    <property type="entry name" value="DNA LIGASE 1"/>
    <property type="match status" value="1"/>
</dbReference>
<dbReference type="CDD" id="cd07970">
    <property type="entry name" value="OBF_DNA_ligase_LigC"/>
    <property type="match status" value="1"/>
</dbReference>
<feature type="domain" description="DNA ligase ATP-dependent C-terminal" evidence="6">
    <location>
        <begin position="215"/>
        <end position="314"/>
    </location>
</feature>
<comment type="similarity">
    <text evidence="1">Belongs to the ATP-dependent DNA ligase family.</text>
</comment>
<dbReference type="InterPro" id="IPR012340">
    <property type="entry name" value="NA-bd_OB-fold"/>
</dbReference>
<dbReference type="SUPFAM" id="SSF50249">
    <property type="entry name" value="Nucleic acid-binding proteins"/>
    <property type="match status" value="1"/>
</dbReference>